<proteinExistence type="predicted"/>
<evidence type="ECO:0000256" key="1">
    <source>
        <dbReference type="SAM" id="Coils"/>
    </source>
</evidence>
<reference evidence="2" key="1">
    <citation type="journal article" date="2020" name="Fungal Divers.">
        <title>Resolving the Mortierellaceae phylogeny through synthesis of multi-gene phylogenetics and phylogenomics.</title>
        <authorList>
            <person name="Vandepol N."/>
            <person name="Liber J."/>
            <person name="Desiro A."/>
            <person name="Na H."/>
            <person name="Kennedy M."/>
            <person name="Barry K."/>
            <person name="Grigoriev I.V."/>
            <person name="Miller A.N."/>
            <person name="O'Donnell K."/>
            <person name="Stajich J.E."/>
            <person name="Bonito G."/>
        </authorList>
    </citation>
    <scope>NUCLEOTIDE SEQUENCE</scope>
    <source>
        <strain evidence="2">NRRL 28262</strain>
    </source>
</reference>
<gene>
    <name evidence="2" type="ORF">BGZ95_000552</name>
</gene>
<protein>
    <submittedName>
        <fullName evidence="2">Uncharacterized protein</fullName>
    </submittedName>
</protein>
<comment type="caution">
    <text evidence="2">The sequence shown here is derived from an EMBL/GenBank/DDBJ whole genome shotgun (WGS) entry which is preliminary data.</text>
</comment>
<accession>A0AAD4HAC8</accession>
<keyword evidence="3" id="KW-1185">Reference proteome</keyword>
<organism evidence="2 3">
    <name type="scientific">Linnemannia exigua</name>
    <dbReference type="NCBI Taxonomy" id="604196"/>
    <lineage>
        <taxon>Eukaryota</taxon>
        <taxon>Fungi</taxon>
        <taxon>Fungi incertae sedis</taxon>
        <taxon>Mucoromycota</taxon>
        <taxon>Mortierellomycotina</taxon>
        <taxon>Mortierellomycetes</taxon>
        <taxon>Mortierellales</taxon>
        <taxon>Mortierellaceae</taxon>
        <taxon>Linnemannia</taxon>
    </lineage>
</organism>
<keyword evidence="1" id="KW-0175">Coiled coil</keyword>
<feature type="coiled-coil region" evidence="1">
    <location>
        <begin position="79"/>
        <end position="106"/>
    </location>
</feature>
<name>A0AAD4HAC8_9FUNG</name>
<evidence type="ECO:0000313" key="3">
    <source>
        <dbReference type="Proteomes" id="UP001194580"/>
    </source>
</evidence>
<evidence type="ECO:0000313" key="2">
    <source>
        <dbReference type="EMBL" id="KAG0279674.1"/>
    </source>
</evidence>
<sequence length="327" mass="36211">MESPGHLNGNSKITAAYPASDASQNNTPQNPTDTVGILKQQLIKIARGKHEKLTKDVGKVLQGYSTGMESDLIYIINEYTSTKSELDDAAKEISQLKAANAVLTEQLRVATGTAQHVQPGSDNLVQDKTQVDNLQLELNITTKELYRALEDVAKLKAQQLQMEVSIEDKDVVNQQLAAVVSNRQADITLKQKENTELARKLTEVQTQLSNTMNFVHQYYSVLEPEIKRRAMVTVSHDFVNSTATNSSTPSYAERFCLPGPPCLCILAFKHSIGDCPTSIWPVDSPNRSSFVFKSPNGDCQPYSNHLAVNNFADRHQWSFDRSLAQAS</sequence>
<dbReference type="Proteomes" id="UP001194580">
    <property type="component" value="Unassembled WGS sequence"/>
</dbReference>
<dbReference type="AlphaFoldDB" id="A0AAD4HAC8"/>
<dbReference type="EMBL" id="JAAAIL010000110">
    <property type="protein sequence ID" value="KAG0279674.1"/>
    <property type="molecule type" value="Genomic_DNA"/>
</dbReference>